<accession>A0A9P8LS38</accession>
<dbReference type="GeneID" id="94299362"/>
<dbReference type="Proteomes" id="UP000018208">
    <property type="component" value="Unassembled WGS sequence"/>
</dbReference>
<proteinExistence type="predicted"/>
<dbReference type="KEGG" id="ssao:94299362"/>
<keyword evidence="2" id="KW-1185">Reference proteome</keyword>
<reference evidence="1 2" key="1">
    <citation type="journal article" date="2014" name="PLoS Genet.">
        <title>The Genome of Spironucleus salmonicida Highlights a Fish Pathogen Adapted to Fluctuating Environments.</title>
        <authorList>
            <person name="Xu F."/>
            <person name="Jerlstrom-Hultqvist J."/>
            <person name="Einarsson E."/>
            <person name="Astvaldsson A."/>
            <person name="Svard S.G."/>
            <person name="Andersson J.O."/>
        </authorList>
    </citation>
    <scope>NUCLEOTIDE SEQUENCE [LARGE SCALE GENOMIC DNA]</scope>
    <source>
        <strain evidence="1 2">ATCC 50377</strain>
    </source>
</reference>
<sequence length="105" mass="11941">MNYIFNGSGQGIFCENITSTGLAVWEFMRTRIFELYVNISSKLAKGGISKRYDMIIGALFAQICGEFDKRGILSNGRFCGSGIYVQIYVGHISYKINDRLYWPVF</sequence>
<name>A0A9P8LS38_9EUKA</name>
<organism evidence="1 2">
    <name type="scientific">Spironucleus salmonicida</name>
    <dbReference type="NCBI Taxonomy" id="348837"/>
    <lineage>
        <taxon>Eukaryota</taxon>
        <taxon>Metamonada</taxon>
        <taxon>Diplomonadida</taxon>
        <taxon>Hexamitidae</taxon>
        <taxon>Hexamitinae</taxon>
        <taxon>Spironucleus</taxon>
    </lineage>
</organism>
<gene>
    <name evidence="1" type="ORF">SS50377_25339</name>
</gene>
<dbReference type="RefSeq" id="XP_067763992.1">
    <property type="nucleotide sequence ID" value="XM_067909171.1"/>
</dbReference>
<evidence type="ECO:0000313" key="2">
    <source>
        <dbReference type="Proteomes" id="UP000018208"/>
    </source>
</evidence>
<dbReference type="EMBL" id="AUWU02000005">
    <property type="protein sequence ID" value="KAH0573219.1"/>
    <property type="molecule type" value="Genomic_DNA"/>
</dbReference>
<comment type="caution">
    <text evidence="1">The sequence shown here is derived from an EMBL/GenBank/DDBJ whole genome shotgun (WGS) entry which is preliminary data.</text>
</comment>
<evidence type="ECO:0000313" key="1">
    <source>
        <dbReference type="EMBL" id="KAH0573219.1"/>
    </source>
</evidence>
<dbReference type="AlphaFoldDB" id="A0A9P8LS38"/>
<protein>
    <submittedName>
        <fullName evidence="1">Uncharacterized protein</fullName>
    </submittedName>
</protein>